<keyword evidence="4 5" id="KW-0479">Metal-binding</keyword>
<dbReference type="GO" id="GO:0005737">
    <property type="term" value="C:cytoplasm"/>
    <property type="evidence" value="ECO:0007669"/>
    <property type="project" value="UniProtKB-SubCell"/>
</dbReference>
<dbReference type="OrthoDB" id="527344at2759"/>
<evidence type="ECO:0000256" key="1">
    <source>
        <dbReference type="ARBA" id="ARBA00000900"/>
    </source>
</evidence>
<dbReference type="InterPro" id="IPR039396">
    <property type="entry name" value="Deltex_C"/>
</dbReference>
<evidence type="ECO:0000256" key="5">
    <source>
        <dbReference type="RuleBase" id="RU367105"/>
    </source>
</evidence>
<evidence type="ECO:0000313" key="8">
    <source>
        <dbReference type="EMBL" id="KAJ3600629.1"/>
    </source>
</evidence>
<sequence length="799" mass="88771">MRAVKKCQSPESQLSPPNNDSPYAAQTYSDPTAGDHRSTPRQHQRSTAGPVWEDVDKTETGAMALQLSNDPNMLEEDLSLVMDADMFQYLQKYCGKEYRHILSQNGVEVFHVTSDGVSTLSLCCETTLGEVGDSELKRLRSARRQITLLYQDNESNTCRVHLCKSTLPSRDVLQRILEKLEVTLPKILLKEDDQNIYLIGSYSDTFEAKKVILDYNEPRGVADEISGLLPSTSLDLSLRDKTDTLLMPYKDESRDDKKFKLAAKFMYKGADAFESPPDDFTGVGLGLPSPAMQTALLPMSGSDVLSGTARLTDRSQSRQNTGEDILFDSGVRPSQSSTLGDYEQKFSGSPPIPTRISPSGSVTCQDVETEHKFNYGRSSFGKSIPMVQPTRQLDDAESKYRDRDRANSFSHLKGKHSSEIYSSTMTVSNMIWEYIKEVYWPQLAEITTDIKTKEQHTDNNDLTTVILTALDSSKMRACRDDLKNLVAKVTEDFSVYDLSLTELGVADPADKVLDACCDEVRSRFKKITIHKSKEYISMLGPQGLCSQVASMLSEVFSGASAQMPGQQQCFSREASTLASNISKEQHLSLFDSNTKEHKQENNAIAISGHTDYLQNDEVLNVSLPPAPKPPMGQKEPVTKEIVKRAGTMNLRLLKSTAKPLDDSGKNTQYEGIQGTMRLFSVNASPQGHSDPQDSALKITYHIYDGIQGEGHPSPGSTFKGGIFYGYLPYTETAMKLYPRLEEAFKRGLTFTVQGNKEAARVTWNCIPHKAKRLRGNSLNTDSDVVYLDRLSDILASHGV</sequence>
<comment type="subcellular location">
    <subcellularLocation>
        <location evidence="5">Cytoplasm</location>
    </subcellularLocation>
</comment>
<keyword evidence="5" id="KW-0862">Zinc</keyword>
<evidence type="ECO:0000259" key="7">
    <source>
        <dbReference type="Pfam" id="PF18102"/>
    </source>
</evidence>
<feature type="region of interest" description="Disordered" evidence="6">
    <location>
        <begin position="306"/>
        <end position="362"/>
    </location>
</feature>
<feature type="region of interest" description="Disordered" evidence="6">
    <location>
        <begin position="1"/>
        <end position="55"/>
    </location>
</feature>
<comment type="pathway">
    <text evidence="2 5">Protein modification; protein ubiquitination.</text>
</comment>
<dbReference type="GO" id="GO:0016567">
    <property type="term" value="P:protein ubiquitination"/>
    <property type="evidence" value="ECO:0007669"/>
    <property type="project" value="UniProtKB-UniRule"/>
</dbReference>
<dbReference type="Gene3D" id="3.30.390.130">
    <property type="match status" value="1"/>
</dbReference>
<dbReference type="Proteomes" id="UP001148018">
    <property type="component" value="Unassembled WGS sequence"/>
</dbReference>
<dbReference type="PANTHER" id="PTHR12622">
    <property type="entry name" value="DELTEX-RELATED"/>
    <property type="match status" value="1"/>
</dbReference>
<dbReference type="EMBL" id="JANIIK010000047">
    <property type="protein sequence ID" value="KAJ3600629.1"/>
    <property type="molecule type" value="Genomic_DNA"/>
</dbReference>
<name>A0A9Q0E5Y0_9TELE</name>
<keyword evidence="5" id="KW-0863">Zinc-finger</keyword>
<dbReference type="GO" id="GO:0007219">
    <property type="term" value="P:Notch signaling pathway"/>
    <property type="evidence" value="ECO:0007669"/>
    <property type="project" value="InterPro"/>
</dbReference>
<comment type="similarity">
    <text evidence="5">Belongs to the Deltex family.</text>
</comment>
<dbReference type="AlphaFoldDB" id="A0A9Q0E5Y0"/>
<comment type="catalytic activity">
    <reaction evidence="1 5">
        <text>S-ubiquitinyl-[E2 ubiquitin-conjugating enzyme]-L-cysteine + [acceptor protein]-L-lysine = [E2 ubiquitin-conjugating enzyme]-L-cysteine + N(6)-ubiquitinyl-[acceptor protein]-L-lysine.</text>
        <dbReference type="EC" id="2.3.2.27"/>
    </reaction>
</comment>
<dbReference type="GO" id="GO:0061630">
    <property type="term" value="F:ubiquitin protein ligase activity"/>
    <property type="evidence" value="ECO:0007669"/>
    <property type="project" value="UniProtKB-UniRule"/>
</dbReference>
<feature type="compositionally biased region" description="Polar residues" evidence="6">
    <location>
        <begin position="9"/>
        <end position="30"/>
    </location>
</feature>
<evidence type="ECO:0000256" key="4">
    <source>
        <dbReference type="ARBA" id="ARBA00022723"/>
    </source>
</evidence>
<protein>
    <recommendedName>
        <fullName evidence="5">E3 ubiquitin-protein ligase</fullName>
        <ecNumber evidence="5">2.3.2.27</ecNumber>
    </recommendedName>
</protein>
<accession>A0A9Q0E5Y0</accession>
<dbReference type="GO" id="GO:0008270">
    <property type="term" value="F:zinc ion binding"/>
    <property type="evidence" value="ECO:0007669"/>
    <property type="project" value="UniProtKB-KW"/>
</dbReference>
<keyword evidence="3 5" id="KW-0808">Transferase</keyword>
<comment type="caution">
    <text evidence="8">The sequence shown here is derived from an EMBL/GenBank/DDBJ whole genome shotgun (WGS) entry which is preliminary data.</text>
</comment>
<dbReference type="InterPro" id="IPR039398">
    <property type="entry name" value="Deltex_fam"/>
</dbReference>
<evidence type="ECO:0000256" key="2">
    <source>
        <dbReference type="ARBA" id="ARBA00004906"/>
    </source>
</evidence>
<dbReference type="Pfam" id="PF18102">
    <property type="entry name" value="DTC"/>
    <property type="match status" value="1"/>
</dbReference>
<proteinExistence type="inferred from homology"/>
<evidence type="ECO:0000313" key="9">
    <source>
        <dbReference type="Proteomes" id="UP001148018"/>
    </source>
</evidence>
<feature type="domain" description="Deltex C-terminal" evidence="7">
    <location>
        <begin position="673"/>
        <end position="799"/>
    </location>
</feature>
<keyword evidence="5" id="KW-0963">Cytoplasm</keyword>
<reference evidence="8" key="1">
    <citation type="submission" date="2022-07" db="EMBL/GenBank/DDBJ databases">
        <title>Chromosome-level genome of Muraenolepis orangiensis.</title>
        <authorList>
            <person name="Kim J."/>
        </authorList>
    </citation>
    <scope>NUCLEOTIDE SEQUENCE</scope>
    <source>
        <strain evidence="8">KU_S4_2022</strain>
        <tissue evidence="8">Muscle</tissue>
    </source>
</reference>
<dbReference type="InterPro" id="IPR039399">
    <property type="entry name" value="Deltex_C_sf"/>
</dbReference>
<evidence type="ECO:0000256" key="3">
    <source>
        <dbReference type="ARBA" id="ARBA00022679"/>
    </source>
</evidence>
<organism evidence="8 9">
    <name type="scientific">Muraenolepis orangiensis</name>
    <name type="common">Patagonian moray cod</name>
    <dbReference type="NCBI Taxonomy" id="630683"/>
    <lineage>
        <taxon>Eukaryota</taxon>
        <taxon>Metazoa</taxon>
        <taxon>Chordata</taxon>
        <taxon>Craniata</taxon>
        <taxon>Vertebrata</taxon>
        <taxon>Euteleostomi</taxon>
        <taxon>Actinopterygii</taxon>
        <taxon>Neopterygii</taxon>
        <taxon>Teleostei</taxon>
        <taxon>Neoteleostei</taxon>
        <taxon>Acanthomorphata</taxon>
        <taxon>Zeiogadaria</taxon>
        <taxon>Gadariae</taxon>
        <taxon>Gadiformes</taxon>
        <taxon>Muraenolepidoidei</taxon>
        <taxon>Muraenolepididae</taxon>
        <taxon>Muraenolepis</taxon>
    </lineage>
</organism>
<keyword evidence="9" id="KW-1185">Reference proteome</keyword>
<gene>
    <name evidence="8" type="ORF">NHX12_031609</name>
</gene>
<dbReference type="EC" id="2.3.2.27" evidence="5"/>
<evidence type="ECO:0000256" key="6">
    <source>
        <dbReference type="SAM" id="MobiDB-lite"/>
    </source>
</evidence>